<keyword evidence="1" id="KW-0812">Transmembrane</keyword>
<dbReference type="RefSeq" id="WP_217792566.1">
    <property type="nucleotide sequence ID" value="NZ_JAHSPG010000013.1"/>
</dbReference>
<reference evidence="3" key="1">
    <citation type="submission" date="2021-06" db="EMBL/GenBank/DDBJ databases">
        <authorList>
            <person name="Huq M.A."/>
        </authorList>
    </citation>
    <scope>NUCLEOTIDE SEQUENCE</scope>
    <source>
        <strain evidence="3">MAH-26</strain>
    </source>
</reference>
<keyword evidence="1" id="KW-0472">Membrane</keyword>
<accession>A0A9E2W5F7</accession>
<keyword evidence="1" id="KW-0998">Cell outer membrane</keyword>
<dbReference type="GO" id="GO:0009279">
    <property type="term" value="C:cell outer membrane"/>
    <property type="evidence" value="ECO:0007669"/>
    <property type="project" value="UniProtKB-SubCell"/>
</dbReference>
<protein>
    <submittedName>
        <fullName evidence="3">SusC/RagA family TonB-linked outer membrane protein</fullName>
    </submittedName>
</protein>
<dbReference type="Pfam" id="PF07715">
    <property type="entry name" value="Plug"/>
    <property type="match status" value="1"/>
</dbReference>
<evidence type="ECO:0000313" key="4">
    <source>
        <dbReference type="Proteomes" id="UP000812270"/>
    </source>
</evidence>
<feature type="domain" description="TonB-dependent receptor plug" evidence="2">
    <location>
        <begin position="226"/>
        <end position="357"/>
    </location>
</feature>
<keyword evidence="4" id="KW-1185">Reference proteome</keyword>
<evidence type="ECO:0000313" key="3">
    <source>
        <dbReference type="EMBL" id="MBV4358849.1"/>
    </source>
</evidence>
<comment type="caution">
    <text evidence="3">The sequence shown here is derived from an EMBL/GenBank/DDBJ whole genome shotgun (WGS) entry which is preliminary data.</text>
</comment>
<evidence type="ECO:0000259" key="2">
    <source>
        <dbReference type="Pfam" id="PF07715"/>
    </source>
</evidence>
<keyword evidence="1" id="KW-0813">Transport</keyword>
<comment type="subcellular location">
    <subcellularLocation>
        <location evidence="1">Cell outer membrane</location>
        <topology evidence="1">Multi-pass membrane protein</topology>
    </subcellularLocation>
</comment>
<dbReference type="InterPro" id="IPR023996">
    <property type="entry name" value="TonB-dep_OMP_SusC/RagA"/>
</dbReference>
<dbReference type="Pfam" id="PF13715">
    <property type="entry name" value="CarbopepD_reg_2"/>
    <property type="match status" value="1"/>
</dbReference>
<dbReference type="PROSITE" id="PS52016">
    <property type="entry name" value="TONB_DEPENDENT_REC_3"/>
    <property type="match status" value="1"/>
</dbReference>
<dbReference type="EMBL" id="JAHSPG010000013">
    <property type="protein sequence ID" value="MBV4358849.1"/>
    <property type="molecule type" value="Genomic_DNA"/>
</dbReference>
<gene>
    <name evidence="3" type="ORF">KTO63_16910</name>
</gene>
<dbReference type="Proteomes" id="UP000812270">
    <property type="component" value="Unassembled WGS sequence"/>
</dbReference>
<dbReference type="NCBIfam" id="TIGR04056">
    <property type="entry name" value="OMP_RagA_SusC"/>
    <property type="match status" value="1"/>
</dbReference>
<organism evidence="3 4">
    <name type="scientific">Pinibacter aurantiacus</name>
    <dbReference type="NCBI Taxonomy" id="2851599"/>
    <lineage>
        <taxon>Bacteria</taxon>
        <taxon>Pseudomonadati</taxon>
        <taxon>Bacteroidota</taxon>
        <taxon>Chitinophagia</taxon>
        <taxon>Chitinophagales</taxon>
        <taxon>Chitinophagaceae</taxon>
        <taxon>Pinibacter</taxon>
    </lineage>
</organism>
<evidence type="ECO:0000256" key="1">
    <source>
        <dbReference type="PROSITE-ProRule" id="PRU01360"/>
    </source>
</evidence>
<dbReference type="InterPro" id="IPR012910">
    <property type="entry name" value="Plug_dom"/>
</dbReference>
<keyword evidence="1" id="KW-1134">Transmembrane beta strand</keyword>
<sequence length="1210" mass="131660">MRKKISRAGCSRVVIPDQNLKIVLKLMRIATIVCYFIAAIALQANAKGYAQNVTLQVKNTSLKNVFMLIKKQTGYSFLWKEEVLDNAPKVSADLHSVSVSEALNACLAGTALSYNIEDKIIYISGNAASVAIVKEITGVVQSAKDGKPVVAANVVIKGNGKGATADSEGKFSLKASEGDVLEISSVGYVTASITVRSENFYRIKLEENSKSIDSVVVTAFGIKTRQRAVAFSVATINNAQLTNAGTDNVSTALAGKLPGVDIVAMGAGPMGGTRINLRGLNSLNGNSRPLIILNGIPILDNDVAFSGRGFGNNLRSTTGPQAGSTLDDINPNDIESITTLNGANAAALYGSMGINGAVVIETKSGKEQKGLGVDYSMNFTKNKIYGLPDFQNEYGAGASADRFDSYVKYVPGYDSIPFYAPSGTGVSTSGMAFGPKLNGQDVLWWDGKVRPWVAQPNNYKDFFNDGYSMNHTIGVSGSDDKSSFRLSGSFYDYKGYLPNMKESRYSVFFSGSRKISKIVTAEVFVNYIYNYRQNPPERIDRASYSIYPNNITSLLKDNTINAKGYQWSDSAYKYVGSSALAANIVTPLYWDPVMNRNQDSRNTLVSTATITVHPIAPLSIRMRIGTNRLYEMNELKQAFTAYAAPTAYTTAQGGYTKSLENDYANHADVIVTYNNNFNHHISLNAFVGATVDDFYNENNTVASANGLLYNGMYSVANFKPRITGTTTYTGSNGTGTQSGYRFQGIFGSATVGYKNLLFLTATDRQDWSSFLPAPNNTVNYPSIGGSFIFSDAVKMPAFINFGKLKASYGETGVFGTNYSANTNYTFSSFNGAVTSNYSNPTTSYATNLQPQINKSYEFGIETGMWHDRFRANITYYINKTTNTIMAVPVAYSTGAAQTMMNAGSLGNKGLEVQLIGAVVRNKNFQWNMTLNGTTVKRKVLSLAPGLTSLQLANPFSATIKAAPGQSPMDIYMYTLVKDEKTGKDVVDANGMPQFSQTQNRVGNLLPKLYGGYINSFTFKRLTLTALLEYKFGGQVVSYNNVFWEATGLTKNTLNGRDTDHGGVSYYVQNGKNVLLPAGQQAPAGAYVWHDGIIYDGVTSSGTPNTTIVKASTYYQNRYYNFGTQDAVFDNNYIRLREASISYSLPVSIVSKLHMRSLSASLIARNLWFLYKSLPYDNPDNSLGTNDFSTGILYTGYPLMRNFGVSVNVGF</sequence>
<proteinExistence type="inferred from homology"/>
<dbReference type="AlphaFoldDB" id="A0A9E2W5F7"/>
<dbReference type="InterPro" id="IPR039426">
    <property type="entry name" value="TonB-dep_rcpt-like"/>
</dbReference>
<name>A0A9E2W5F7_9BACT</name>
<comment type="similarity">
    <text evidence="1">Belongs to the TonB-dependent receptor family.</text>
</comment>